<protein>
    <submittedName>
        <fullName evidence="2">Uncharacterized protein</fullName>
    </submittedName>
</protein>
<sequence length="185" mass="20344">MGYYIGNGQYFEFSRRCIKNRSKLNFARDFVRAVVKASPLGASSKKDDGRFCDWQFLAWKGGSFFSHRLRIASRAAATIGAGFTTALQSYDKSGVESVMTAFAIGDSGVGRKGGGFFSPRRLTVSWARDAMDASGQTRHFSSHAAPLFQRDTPPLASSQWPPLVASQRNAPLQQSLVPSQREHSQ</sequence>
<dbReference type="AlphaFoldDB" id="A0A426ZS87"/>
<feature type="region of interest" description="Disordered" evidence="1">
    <location>
        <begin position="151"/>
        <end position="185"/>
    </location>
</feature>
<evidence type="ECO:0000256" key="1">
    <source>
        <dbReference type="SAM" id="MobiDB-lite"/>
    </source>
</evidence>
<evidence type="ECO:0000313" key="2">
    <source>
        <dbReference type="EMBL" id="RRT66755.1"/>
    </source>
</evidence>
<organism evidence="2 3">
    <name type="scientific">Ensete ventricosum</name>
    <name type="common">Abyssinian banana</name>
    <name type="synonym">Musa ensete</name>
    <dbReference type="NCBI Taxonomy" id="4639"/>
    <lineage>
        <taxon>Eukaryota</taxon>
        <taxon>Viridiplantae</taxon>
        <taxon>Streptophyta</taxon>
        <taxon>Embryophyta</taxon>
        <taxon>Tracheophyta</taxon>
        <taxon>Spermatophyta</taxon>
        <taxon>Magnoliopsida</taxon>
        <taxon>Liliopsida</taxon>
        <taxon>Zingiberales</taxon>
        <taxon>Musaceae</taxon>
        <taxon>Ensete</taxon>
    </lineage>
</organism>
<name>A0A426ZS87_ENSVE</name>
<dbReference type="Proteomes" id="UP000287651">
    <property type="component" value="Unassembled WGS sequence"/>
</dbReference>
<accession>A0A426ZS87</accession>
<dbReference type="EMBL" id="AMZH03005307">
    <property type="protein sequence ID" value="RRT66755.1"/>
    <property type="molecule type" value="Genomic_DNA"/>
</dbReference>
<feature type="compositionally biased region" description="Polar residues" evidence="1">
    <location>
        <begin position="155"/>
        <end position="178"/>
    </location>
</feature>
<comment type="caution">
    <text evidence="2">The sequence shown here is derived from an EMBL/GenBank/DDBJ whole genome shotgun (WGS) entry which is preliminary data.</text>
</comment>
<proteinExistence type="predicted"/>
<gene>
    <name evidence="2" type="ORF">B296_00008362</name>
</gene>
<evidence type="ECO:0000313" key="3">
    <source>
        <dbReference type="Proteomes" id="UP000287651"/>
    </source>
</evidence>
<reference evidence="2 3" key="1">
    <citation type="journal article" date="2014" name="Agronomy (Basel)">
        <title>A Draft Genome Sequence for Ensete ventricosum, the Drought-Tolerant Tree Against Hunger.</title>
        <authorList>
            <person name="Harrison J."/>
            <person name="Moore K.A."/>
            <person name="Paszkiewicz K."/>
            <person name="Jones T."/>
            <person name="Grant M."/>
            <person name="Ambacheew D."/>
            <person name="Muzemil S."/>
            <person name="Studholme D.J."/>
        </authorList>
    </citation>
    <scope>NUCLEOTIDE SEQUENCE [LARGE SCALE GENOMIC DNA]</scope>
</reference>